<dbReference type="NCBIfam" id="TIGR02116">
    <property type="entry name" value="toxin_Txe_YoeB"/>
    <property type="match status" value="1"/>
</dbReference>
<keyword evidence="3" id="KW-0540">Nuclease</keyword>
<dbReference type="Proteomes" id="UP000239209">
    <property type="component" value="Unassembled WGS sequence"/>
</dbReference>
<dbReference type="SUPFAM" id="SSF143011">
    <property type="entry name" value="RelE-like"/>
    <property type="match status" value="1"/>
</dbReference>
<dbReference type="PANTHER" id="PTHR38039:SF1">
    <property type="entry name" value="TOXIN YOEB"/>
    <property type="match status" value="1"/>
</dbReference>
<sequence>MSLRIVFTPNAWEDYDGWLRRDMKMARRISKLILDVQRDPHGTGLGKPELLKGPLSGWSSRRINDEHRLIYRVRGGDLEIVACHGHYLDK</sequence>
<dbReference type="InterPro" id="IPR009614">
    <property type="entry name" value="YoeB_toxin"/>
</dbReference>
<protein>
    <recommendedName>
        <fullName evidence="7">Endoribonuclease YoeB</fullName>
    </recommendedName>
    <alternativeName>
        <fullName evidence="6">Putative mRNA interferase YoeB</fullName>
    </alternativeName>
</protein>
<dbReference type="EMBL" id="PVZG01000063">
    <property type="protein sequence ID" value="PRY16569.1"/>
    <property type="molecule type" value="Genomic_DNA"/>
</dbReference>
<evidence type="ECO:0000256" key="2">
    <source>
        <dbReference type="ARBA" id="ARBA00022649"/>
    </source>
</evidence>
<dbReference type="InterPro" id="IPR035093">
    <property type="entry name" value="RelE/ParE_toxin_dom_sf"/>
</dbReference>
<dbReference type="GO" id="GO:0016787">
    <property type="term" value="F:hydrolase activity"/>
    <property type="evidence" value="ECO:0007669"/>
    <property type="project" value="UniProtKB-KW"/>
</dbReference>
<organism evidence="8 9">
    <name type="scientific">Pseudosporangium ferrugineum</name>
    <dbReference type="NCBI Taxonomy" id="439699"/>
    <lineage>
        <taxon>Bacteria</taxon>
        <taxon>Bacillati</taxon>
        <taxon>Actinomycetota</taxon>
        <taxon>Actinomycetes</taxon>
        <taxon>Micromonosporales</taxon>
        <taxon>Micromonosporaceae</taxon>
        <taxon>Pseudosporangium</taxon>
    </lineage>
</organism>
<comment type="caution">
    <text evidence="8">The sequence shown here is derived from an EMBL/GenBank/DDBJ whole genome shotgun (WGS) entry which is preliminary data.</text>
</comment>
<dbReference type="AlphaFoldDB" id="A0A2T0R5X7"/>
<proteinExistence type="inferred from homology"/>
<dbReference type="GO" id="GO:0004519">
    <property type="term" value="F:endonuclease activity"/>
    <property type="evidence" value="ECO:0007669"/>
    <property type="project" value="UniProtKB-KW"/>
</dbReference>
<evidence type="ECO:0000256" key="4">
    <source>
        <dbReference type="ARBA" id="ARBA00022759"/>
    </source>
</evidence>
<keyword evidence="4" id="KW-0255">Endonuclease</keyword>
<evidence type="ECO:0000313" key="8">
    <source>
        <dbReference type="EMBL" id="PRY16569.1"/>
    </source>
</evidence>
<dbReference type="Gene3D" id="3.30.2310.20">
    <property type="entry name" value="RelE-like"/>
    <property type="match status" value="1"/>
</dbReference>
<comment type="similarity">
    <text evidence="1">Belongs to the YoeB family.</text>
</comment>
<dbReference type="RefSeq" id="WP_211304059.1">
    <property type="nucleotide sequence ID" value="NZ_PVZG01000063.1"/>
</dbReference>
<evidence type="ECO:0000313" key="9">
    <source>
        <dbReference type="Proteomes" id="UP000239209"/>
    </source>
</evidence>
<reference evidence="8 9" key="1">
    <citation type="submission" date="2018-03" db="EMBL/GenBank/DDBJ databases">
        <title>Genomic Encyclopedia of Archaeal and Bacterial Type Strains, Phase II (KMG-II): from individual species to whole genera.</title>
        <authorList>
            <person name="Goeker M."/>
        </authorList>
    </citation>
    <scope>NUCLEOTIDE SEQUENCE [LARGE SCALE GENOMIC DNA]</scope>
    <source>
        <strain evidence="8 9">DSM 45348</strain>
    </source>
</reference>
<evidence type="ECO:0000256" key="3">
    <source>
        <dbReference type="ARBA" id="ARBA00022722"/>
    </source>
</evidence>
<dbReference type="PANTHER" id="PTHR38039">
    <property type="entry name" value="TOXIN YOEB"/>
    <property type="match status" value="1"/>
</dbReference>
<keyword evidence="5" id="KW-0378">Hydrolase</keyword>
<evidence type="ECO:0000256" key="7">
    <source>
        <dbReference type="ARBA" id="ARBA00050056"/>
    </source>
</evidence>
<dbReference type="GO" id="GO:0006401">
    <property type="term" value="P:RNA catabolic process"/>
    <property type="evidence" value="ECO:0007669"/>
    <property type="project" value="InterPro"/>
</dbReference>
<evidence type="ECO:0000256" key="6">
    <source>
        <dbReference type="ARBA" id="ARBA00030388"/>
    </source>
</evidence>
<keyword evidence="2" id="KW-1277">Toxin-antitoxin system</keyword>
<evidence type="ECO:0000256" key="1">
    <source>
        <dbReference type="ARBA" id="ARBA00008172"/>
    </source>
</evidence>
<keyword evidence="9" id="KW-1185">Reference proteome</keyword>
<dbReference type="GO" id="GO:0045892">
    <property type="term" value="P:negative regulation of DNA-templated transcription"/>
    <property type="evidence" value="ECO:0007669"/>
    <property type="project" value="TreeGrafter"/>
</dbReference>
<evidence type="ECO:0000256" key="5">
    <source>
        <dbReference type="ARBA" id="ARBA00022801"/>
    </source>
</evidence>
<accession>A0A2T0R5X7</accession>
<dbReference type="Pfam" id="PF06769">
    <property type="entry name" value="YoeB_toxin"/>
    <property type="match status" value="1"/>
</dbReference>
<gene>
    <name evidence="8" type="ORF">CLV70_1636</name>
</gene>
<name>A0A2T0R5X7_9ACTN</name>